<sequence>MTITVQDALEQLRKKGRVSTLGMDRDVWLELRGYGIGASEAAAAIGISEHRTAYEIAERKLGIGEEDEEASYRRRMKMEMGHVMEPVTALRFSAETGLNVQNHNYMATHEDLPWMMANIDRRVVGVTEEQSAWLEMVFGETVTGPGVVELKNVEFASGWGRPDDVKKTGGLCSTGEIPEDYEAQVQHQLAVTGYEWAFLVVTIGGWETRFYPILRDDEYISMIIEAEADLWGLIKRGELPEIDIEHKNAIDILKRRYPGTDGTVADLSGIEHWIRVESDCREEIKELEVTKRKARAHVLERMGPSSLGLFGDGMRYSRKVQQRKGYISEVAPTEFIDVRIGKINKADQQLIDQARETQQQASEKDEAA</sequence>
<evidence type="ECO:0000259" key="1">
    <source>
        <dbReference type="Pfam" id="PF09588"/>
    </source>
</evidence>
<accession>A0ABV6G6E5</accession>
<dbReference type="Pfam" id="PF09588">
    <property type="entry name" value="YqaJ"/>
    <property type="match status" value="1"/>
</dbReference>
<dbReference type="SUPFAM" id="SSF52980">
    <property type="entry name" value="Restriction endonuclease-like"/>
    <property type="match status" value="1"/>
</dbReference>
<gene>
    <name evidence="2" type="ORF">ACFFHW_11225</name>
</gene>
<evidence type="ECO:0000313" key="2">
    <source>
        <dbReference type="EMBL" id="MFC0268542.1"/>
    </source>
</evidence>
<evidence type="ECO:0000313" key="3">
    <source>
        <dbReference type="Proteomes" id="UP001589814"/>
    </source>
</evidence>
<keyword evidence="3" id="KW-1185">Reference proteome</keyword>
<dbReference type="NCBIfam" id="TIGR03033">
    <property type="entry name" value="phage_rel_nuc"/>
    <property type="match status" value="1"/>
</dbReference>
<proteinExistence type="predicted"/>
<comment type="caution">
    <text evidence="2">The sequence shown here is derived from an EMBL/GenBank/DDBJ whole genome shotgun (WGS) entry which is preliminary data.</text>
</comment>
<dbReference type="InterPro" id="IPR019080">
    <property type="entry name" value="YqaJ_viral_recombinase"/>
</dbReference>
<dbReference type="RefSeq" id="WP_019950150.1">
    <property type="nucleotide sequence ID" value="NZ_JBHLVX010000043.1"/>
</dbReference>
<dbReference type="InterPro" id="IPR017482">
    <property type="entry name" value="Lambda-type_endonuclease"/>
</dbReference>
<reference evidence="2 3" key="1">
    <citation type="submission" date="2024-09" db="EMBL/GenBank/DDBJ databases">
        <authorList>
            <person name="Sun Q."/>
            <person name="Mori K."/>
        </authorList>
    </citation>
    <scope>NUCLEOTIDE SEQUENCE [LARGE SCALE GENOMIC DNA]</scope>
    <source>
        <strain evidence="2 3">CCM 7415</strain>
    </source>
</reference>
<dbReference type="InterPro" id="IPR011335">
    <property type="entry name" value="Restrct_endonuc-II-like"/>
</dbReference>
<organism evidence="2 3">
    <name type="scientific">Kushneria aurantia</name>
    <dbReference type="NCBI Taxonomy" id="504092"/>
    <lineage>
        <taxon>Bacteria</taxon>
        <taxon>Pseudomonadati</taxon>
        <taxon>Pseudomonadota</taxon>
        <taxon>Gammaproteobacteria</taxon>
        <taxon>Oceanospirillales</taxon>
        <taxon>Halomonadaceae</taxon>
        <taxon>Kushneria</taxon>
    </lineage>
</organism>
<dbReference type="EMBL" id="JBHLVX010000043">
    <property type="protein sequence ID" value="MFC0268542.1"/>
    <property type="molecule type" value="Genomic_DNA"/>
</dbReference>
<dbReference type="Gene3D" id="3.90.320.10">
    <property type="match status" value="1"/>
</dbReference>
<dbReference type="InterPro" id="IPR011604">
    <property type="entry name" value="PDDEXK-like_dom_sf"/>
</dbReference>
<protein>
    <submittedName>
        <fullName evidence="2">YqaJ viral recombinase family protein</fullName>
    </submittedName>
</protein>
<feature type="domain" description="YqaJ viral recombinase" evidence="1">
    <location>
        <begin position="28"/>
        <end position="195"/>
    </location>
</feature>
<dbReference type="Proteomes" id="UP001589814">
    <property type="component" value="Unassembled WGS sequence"/>
</dbReference>
<name>A0ABV6G6E5_9GAMM</name>